<protein>
    <submittedName>
        <fullName evidence="2">DUF2127 domain-containing protein</fullName>
    </submittedName>
</protein>
<proteinExistence type="predicted"/>
<dbReference type="RefSeq" id="WP_121084593.1">
    <property type="nucleotide sequence ID" value="NZ_RBZU01000002.1"/>
</dbReference>
<dbReference type="OrthoDB" id="121772at2"/>
<dbReference type="Proteomes" id="UP000270342">
    <property type="component" value="Unassembled WGS sequence"/>
</dbReference>
<accession>A0A494Y618</accession>
<dbReference type="EMBL" id="RBZU01000002">
    <property type="protein sequence ID" value="RKP57532.1"/>
    <property type="molecule type" value="Genomic_DNA"/>
</dbReference>
<dbReference type="AlphaFoldDB" id="A0A494Y618"/>
<organism evidence="2 3">
    <name type="scientific">Pararobbsia silviterrae</name>
    <dbReference type="NCBI Taxonomy" id="1792498"/>
    <lineage>
        <taxon>Bacteria</taxon>
        <taxon>Pseudomonadati</taxon>
        <taxon>Pseudomonadota</taxon>
        <taxon>Betaproteobacteria</taxon>
        <taxon>Burkholderiales</taxon>
        <taxon>Burkholderiaceae</taxon>
        <taxon>Pararobbsia</taxon>
    </lineage>
</organism>
<keyword evidence="1" id="KW-0472">Membrane</keyword>
<evidence type="ECO:0000313" key="3">
    <source>
        <dbReference type="Proteomes" id="UP000270342"/>
    </source>
</evidence>
<feature type="transmembrane region" description="Helical" evidence="1">
    <location>
        <begin position="20"/>
        <end position="41"/>
    </location>
</feature>
<reference evidence="2 3" key="1">
    <citation type="submission" date="2018-10" db="EMBL/GenBank/DDBJ databases">
        <title>Robbsia sp. DHC34, isolated from soil.</title>
        <authorList>
            <person name="Gao Z.-H."/>
            <person name="Qiu L.-H."/>
        </authorList>
    </citation>
    <scope>NUCLEOTIDE SEQUENCE [LARGE SCALE GENOMIC DNA]</scope>
    <source>
        <strain evidence="2 3">DHC34</strain>
    </source>
</reference>
<feature type="transmembrane region" description="Helical" evidence="1">
    <location>
        <begin position="132"/>
        <end position="155"/>
    </location>
</feature>
<evidence type="ECO:0000256" key="1">
    <source>
        <dbReference type="SAM" id="Phobius"/>
    </source>
</evidence>
<keyword evidence="1" id="KW-1133">Transmembrane helix</keyword>
<comment type="caution">
    <text evidence="2">The sequence shown here is derived from an EMBL/GenBank/DDBJ whole genome shotgun (WGS) entry which is preliminary data.</text>
</comment>
<keyword evidence="1" id="KW-0812">Transmembrane</keyword>
<sequence length="169" mass="18996">MTRSSLVRETRNRQTLRAIALYEGLKGVAALAASIGLLSLLHHDLRHLVSELIGYFGLDPERHYPALLLHYADILTTGSDIRAIVLVAFAYAALRIAEGYGLWHDHAWGEWLGAVSGAIYLPVEIWHQFHRLSWTGMLIFIANLGMVIFLVVRLWRRRGGAAAMVRKTI</sequence>
<evidence type="ECO:0000313" key="2">
    <source>
        <dbReference type="EMBL" id="RKP57532.1"/>
    </source>
</evidence>
<gene>
    <name evidence="2" type="ORF">D7S86_06105</name>
</gene>
<dbReference type="InterPro" id="IPR021125">
    <property type="entry name" value="DUF2127"/>
</dbReference>
<dbReference type="Pfam" id="PF09900">
    <property type="entry name" value="DUF2127"/>
    <property type="match status" value="1"/>
</dbReference>
<name>A0A494Y618_9BURK</name>
<keyword evidence="3" id="KW-1185">Reference proteome</keyword>